<organism evidence="1 2">
    <name type="scientific">Nyssa sinensis</name>
    <dbReference type="NCBI Taxonomy" id="561372"/>
    <lineage>
        <taxon>Eukaryota</taxon>
        <taxon>Viridiplantae</taxon>
        <taxon>Streptophyta</taxon>
        <taxon>Embryophyta</taxon>
        <taxon>Tracheophyta</taxon>
        <taxon>Spermatophyta</taxon>
        <taxon>Magnoliopsida</taxon>
        <taxon>eudicotyledons</taxon>
        <taxon>Gunneridae</taxon>
        <taxon>Pentapetalae</taxon>
        <taxon>asterids</taxon>
        <taxon>Cornales</taxon>
        <taxon>Nyssaceae</taxon>
        <taxon>Nyssa</taxon>
    </lineage>
</organism>
<evidence type="ECO:0000313" key="1">
    <source>
        <dbReference type="EMBL" id="KAA8528989.1"/>
    </source>
</evidence>
<name>A0A5J5AFL8_9ASTE</name>
<gene>
    <name evidence="1" type="ORF">F0562_033523</name>
</gene>
<protein>
    <submittedName>
        <fullName evidence="1">Uncharacterized protein</fullName>
    </submittedName>
</protein>
<sequence length="76" mass="8533">MIGWVTNCSEFVPEVGKIRFQSLGYKRRNALCSLSLTQFELGGLELSPQENRRTIAHGVTYVHFLVSSILNPDPPI</sequence>
<evidence type="ECO:0000313" key="2">
    <source>
        <dbReference type="Proteomes" id="UP000325577"/>
    </source>
</evidence>
<dbReference type="EMBL" id="CM018044">
    <property type="protein sequence ID" value="KAA8528989.1"/>
    <property type="molecule type" value="Genomic_DNA"/>
</dbReference>
<accession>A0A5J5AFL8</accession>
<dbReference type="Proteomes" id="UP000325577">
    <property type="component" value="Linkage Group LG20"/>
</dbReference>
<reference evidence="1 2" key="1">
    <citation type="submission" date="2019-09" db="EMBL/GenBank/DDBJ databases">
        <title>A chromosome-level genome assembly of the Chinese tupelo Nyssa sinensis.</title>
        <authorList>
            <person name="Yang X."/>
            <person name="Kang M."/>
            <person name="Yang Y."/>
            <person name="Xiong H."/>
            <person name="Wang M."/>
            <person name="Zhang Z."/>
            <person name="Wang Z."/>
            <person name="Wu H."/>
            <person name="Ma T."/>
            <person name="Liu J."/>
            <person name="Xi Z."/>
        </authorList>
    </citation>
    <scope>NUCLEOTIDE SEQUENCE [LARGE SCALE GENOMIC DNA]</scope>
    <source>
        <strain evidence="1">J267</strain>
        <tissue evidence="1">Leaf</tissue>
    </source>
</reference>
<proteinExistence type="predicted"/>
<keyword evidence="2" id="KW-1185">Reference proteome</keyword>
<dbReference type="AlphaFoldDB" id="A0A5J5AFL8"/>